<organism evidence="1 2">
    <name type="scientific">Halococcus salifodinae DSM 8989</name>
    <dbReference type="NCBI Taxonomy" id="1227456"/>
    <lineage>
        <taxon>Archaea</taxon>
        <taxon>Methanobacteriati</taxon>
        <taxon>Methanobacteriota</taxon>
        <taxon>Stenosarchaea group</taxon>
        <taxon>Halobacteria</taxon>
        <taxon>Halobacteriales</taxon>
        <taxon>Halococcaceae</taxon>
        <taxon>Halococcus</taxon>
    </lineage>
</organism>
<keyword evidence="2" id="KW-1185">Reference proteome</keyword>
<reference evidence="1 2" key="1">
    <citation type="journal article" date="2014" name="PLoS Genet.">
        <title>Phylogenetically driven sequencing of extremely halophilic archaea reveals strategies for static and dynamic osmo-response.</title>
        <authorList>
            <person name="Becker E.A."/>
            <person name="Seitzer P.M."/>
            <person name="Tritt A."/>
            <person name="Larsen D."/>
            <person name="Krusor M."/>
            <person name="Yao A.I."/>
            <person name="Wu D."/>
            <person name="Madern D."/>
            <person name="Eisen J.A."/>
            <person name="Darling A.E."/>
            <person name="Facciotti M.T."/>
        </authorList>
    </citation>
    <scope>NUCLEOTIDE SEQUENCE [LARGE SCALE GENOMIC DNA]</scope>
    <source>
        <strain evidence="1 2">DSM 8989</strain>
    </source>
</reference>
<proteinExistence type="predicted"/>
<dbReference type="RefSeq" id="WP_005046010.1">
    <property type="nucleotide sequence ID" value="NZ_AOME01000080.1"/>
</dbReference>
<gene>
    <name evidence="1" type="ORF">C450_18679</name>
</gene>
<evidence type="ECO:0000313" key="1">
    <source>
        <dbReference type="EMBL" id="EMA49048.1"/>
    </source>
</evidence>
<accession>M0MUR7</accession>
<dbReference type="EMBL" id="AOME01000080">
    <property type="protein sequence ID" value="EMA49048.1"/>
    <property type="molecule type" value="Genomic_DNA"/>
</dbReference>
<sequence length="200" mass="22361">MPSVPDERLAEGGWERAEDSTETVFQLSAVRVEGHTLVYEDANRRDAIETASDGGLDGPWRFFFATRLTFRPPLAAGVGPAMIRPTVVAEARRAFVDRLEDRGFRAIDRSRTERMWTESGDRARLTKYTARHAIATSDYDGEIAIEAWLAVWIHEGSFRIAGGAYPKQGFDALLAVLGVEYTFDPAADREELLELLRAVK</sequence>
<dbReference type="InterPro" id="IPR045396">
    <property type="entry name" value="DUF6517"/>
</dbReference>
<dbReference type="OrthoDB" id="300230at2157"/>
<dbReference type="PATRIC" id="fig|1227456.3.peg.3799"/>
<dbReference type="Pfam" id="PF20127">
    <property type="entry name" value="DUF6517"/>
    <property type="match status" value="1"/>
</dbReference>
<evidence type="ECO:0000313" key="2">
    <source>
        <dbReference type="Proteomes" id="UP000011625"/>
    </source>
</evidence>
<dbReference type="AlphaFoldDB" id="M0MUR7"/>
<comment type="caution">
    <text evidence="1">The sequence shown here is derived from an EMBL/GenBank/DDBJ whole genome shotgun (WGS) entry which is preliminary data.</text>
</comment>
<dbReference type="Proteomes" id="UP000011625">
    <property type="component" value="Unassembled WGS sequence"/>
</dbReference>
<name>M0MUR7_9EURY</name>
<protein>
    <submittedName>
        <fullName evidence="1">Uncharacterized protein</fullName>
    </submittedName>
</protein>